<feature type="transmembrane region" description="Helical" evidence="8">
    <location>
        <begin position="254"/>
        <end position="280"/>
    </location>
</feature>
<feature type="transmembrane region" description="Helical" evidence="8">
    <location>
        <begin position="130"/>
        <end position="153"/>
    </location>
</feature>
<dbReference type="PANTHER" id="PTHR30472">
    <property type="entry name" value="FERRIC ENTEROBACTIN TRANSPORT SYSTEM PERMEASE PROTEIN"/>
    <property type="match status" value="1"/>
</dbReference>
<evidence type="ECO:0000256" key="6">
    <source>
        <dbReference type="ARBA" id="ARBA00022989"/>
    </source>
</evidence>
<name>A0A4Z0D670_9FIRM</name>
<comment type="caution">
    <text evidence="9">The sequence shown here is derived from an EMBL/GenBank/DDBJ whole genome shotgun (WGS) entry which is preliminary data.</text>
</comment>
<feature type="transmembrane region" description="Helical" evidence="8">
    <location>
        <begin position="105"/>
        <end position="123"/>
    </location>
</feature>
<dbReference type="FunFam" id="1.10.3470.10:FF:000001">
    <property type="entry name" value="Vitamin B12 ABC transporter permease BtuC"/>
    <property type="match status" value="1"/>
</dbReference>
<feature type="transmembrane region" description="Helical" evidence="8">
    <location>
        <begin position="12"/>
        <end position="38"/>
    </location>
</feature>
<dbReference type="PANTHER" id="PTHR30472:SF25">
    <property type="entry name" value="ABC TRANSPORTER PERMEASE PROTEIN MJ0876-RELATED"/>
    <property type="match status" value="1"/>
</dbReference>
<dbReference type="GO" id="GO:0022857">
    <property type="term" value="F:transmembrane transporter activity"/>
    <property type="evidence" value="ECO:0007669"/>
    <property type="project" value="InterPro"/>
</dbReference>
<evidence type="ECO:0000256" key="1">
    <source>
        <dbReference type="ARBA" id="ARBA00004651"/>
    </source>
</evidence>
<feature type="transmembrane region" description="Helical" evidence="8">
    <location>
        <begin position="165"/>
        <end position="186"/>
    </location>
</feature>
<gene>
    <name evidence="9" type="ORF">E4100_04715</name>
</gene>
<dbReference type="AlphaFoldDB" id="A0A4Z0D670"/>
<evidence type="ECO:0000256" key="3">
    <source>
        <dbReference type="ARBA" id="ARBA00022448"/>
    </source>
</evidence>
<keyword evidence="3" id="KW-0813">Transport</keyword>
<dbReference type="RefSeq" id="WP_135270893.1">
    <property type="nucleotide sequence ID" value="NZ_SRIB01000005.1"/>
</dbReference>
<reference evidence="9 10" key="1">
    <citation type="submission" date="2019-03" db="EMBL/GenBank/DDBJ databases">
        <title>Draft genome sequence data and analysis of a Fermenting Bacterium, Soehngenia longevitae strain 1933PT, isolated from petroleum reservoir in Azerbaijan.</title>
        <authorList>
            <person name="Grouzdev D.S."/>
            <person name="Bidzhieva S.K."/>
            <person name="Sokolova D.S."/>
            <person name="Tourova T.P."/>
            <person name="Poltaraus A.B."/>
            <person name="Nazina T.N."/>
        </authorList>
    </citation>
    <scope>NUCLEOTIDE SEQUENCE [LARGE SCALE GENOMIC DNA]</scope>
    <source>
        <strain evidence="9 10">1933P</strain>
    </source>
</reference>
<dbReference type="EMBL" id="SRIB01000005">
    <property type="protein sequence ID" value="TFZ40375.1"/>
    <property type="molecule type" value="Genomic_DNA"/>
</dbReference>
<evidence type="ECO:0000256" key="5">
    <source>
        <dbReference type="ARBA" id="ARBA00022692"/>
    </source>
</evidence>
<comment type="subcellular location">
    <subcellularLocation>
        <location evidence="1">Cell membrane</location>
        <topology evidence="1">Multi-pass membrane protein</topology>
    </subcellularLocation>
</comment>
<keyword evidence="6 8" id="KW-1133">Transmembrane helix</keyword>
<keyword evidence="10" id="KW-1185">Reference proteome</keyword>
<keyword evidence="4" id="KW-1003">Cell membrane</keyword>
<dbReference type="OrthoDB" id="9792889at2"/>
<dbReference type="InterPro" id="IPR000522">
    <property type="entry name" value="ABC_transptr_permease_BtuC"/>
</dbReference>
<dbReference type="GO" id="GO:0033214">
    <property type="term" value="P:siderophore-iron import into cell"/>
    <property type="evidence" value="ECO:0007669"/>
    <property type="project" value="TreeGrafter"/>
</dbReference>
<dbReference type="Proteomes" id="UP000298381">
    <property type="component" value="Unassembled WGS sequence"/>
</dbReference>
<feature type="transmembrane region" description="Helical" evidence="8">
    <location>
        <begin position="321"/>
        <end position="341"/>
    </location>
</feature>
<feature type="transmembrane region" description="Helical" evidence="8">
    <location>
        <begin position="207"/>
        <end position="227"/>
    </location>
</feature>
<comment type="similarity">
    <text evidence="2">Belongs to the binding-protein-dependent transport system permease family. FecCD subfamily.</text>
</comment>
<protein>
    <submittedName>
        <fullName evidence="9">Iron ABC transporter permease</fullName>
    </submittedName>
</protein>
<evidence type="ECO:0000313" key="9">
    <source>
        <dbReference type="EMBL" id="TFZ40375.1"/>
    </source>
</evidence>
<evidence type="ECO:0000256" key="7">
    <source>
        <dbReference type="ARBA" id="ARBA00023136"/>
    </source>
</evidence>
<evidence type="ECO:0000256" key="4">
    <source>
        <dbReference type="ARBA" id="ARBA00022475"/>
    </source>
</evidence>
<dbReference type="SUPFAM" id="SSF81345">
    <property type="entry name" value="ABC transporter involved in vitamin B12 uptake, BtuC"/>
    <property type="match status" value="1"/>
</dbReference>
<keyword evidence="5 8" id="KW-0812">Transmembrane</keyword>
<feature type="transmembrane region" description="Helical" evidence="8">
    <location>
        <begin position="76"/>
        <end position="93"/>
    </location>
</feature>
<dbReference type="GO" id="GO:0005886">
    <property type="term" value="C:plasma membrane"/>
    <property type="evidence" value="ECO:0007669"/>
    <property type="project" value="UniProtKB-SubCell"/>
</dbReference>
<evidence type="ECO:0000256" key="8">
    <source>
        <dbReference type="SAM" id="Phobius"/>
    </source>
</evidence>
<feature type="transmembrane region" description="Helical" evidence="8">
    <location>
        <begin position="292"/>
        <end position="309"/>
    </location>
</feature>
<dbReference type="Pfam" id="PF01032">
    <property type="entry name" value="FecCD"/>
    <property type="match status" value="1"/>
</dbReference>
<keyword evidence="7 8" id="KW-0472">Membrane</keyword>
<evidence type="ECO:0000313" key="10">
    <source>
        <dbReference type="Proteomes" id="UP000298381"/>
    </source>
</evidence>
<sequence>MKLYHKESKFRVLISLLMLLIIIVAMASAIGSANIKVLDVYRVILSKMPIINKYINVENITDAQFAIIWNVRLPRVILGMMVGASLSVAGVSFQGLLKNPMADPYILGVSSGAALGATIAIISKFEYVKYGFSSITLAAFIGAIVAVFIVYNIGKINNKLSTNTLLLAGVAVGQFFTAIMSFLMVFNSNDMSRIIYWTMGSLSGKGWNPVKTLSIPILLTIVVLIYYSKELNILLTGDETAKSMGVNVERTKQIILVLGTLLTSLVVSVSGIIGFVGLIIPHITRIIFGPDHRILIPSSAMVGAIFMIVTDTISRTLISPVEIPVGIITAMFGGPFFIYLLRSKKKMM</sequence>
<dbReference type="InterPro" id="IPR037294">
    <property type="entry name" value="ABC_BtuC-like"/>
</dbReference>
<accession>A0A4Z0D670</accession>
<organism evidence="9 10">
    <name type="scientific">Soehngenia longivitae</name>
    <dbReference type="NCBI Taxonomy" id="2562294"/>
    <lineage>
        <taxon>Bacteria</taxon>
        <taxon>Bacillati</taxon>
        <taxon>Bacillota</taxon>
        <taxon>Tissierellia</taxon>
        <taxon>Tissierellales</taxon>
        <taxon>Tissierellaceae</taxon>
        <taxon>Soehngenia</taxon>
    </lineage>
</organism>
<dbReference type="CDD" id="cd06550">
    <property type="entry name" value="TM_ABC_iron-siderophores_like"/>
    <property type="match status" value="1"/>
</dbReference>
<proteinExistence type="inferred from homology"/>
<evidence type="ECO:0000256" key="2">
    <source>
        <dbReference type="ARBA" id="ARBA00007935"/>
    </source>
</evidence>
<dbReference type="Gene3D" id="1.10.3470.10">
    <property type="entry name" value="ABC transporter involved in vitamin B12 uptake, BtuC"/>
    <property type="match status" value="1"/>
</dbReference>